<proteinExistence type="predicted"/>
<dbReference type="RefSeq" id="WP_345414481.1">
    <property type="nucleotide sequence ID" value="NZ_BAABGT010000025.1"/>
</dbReference>
<name>A0ABP8RLZ0_9PSEU</name>
<keyword evidence="3" id="KW-1185">Reference proteome</keyword>
<feature type="domain" description="UspA" evidence="1">
    <location>
        <begin position="118"/>
        <end position="245"/>
    </location>
</feature>
<dbReference type="Pfam" id="PF00582">
    <property type="entry name" value="Usp"/>
    <property type="match status" value="1"/>
</dbReference>
<dbReference type="Gene3D" id="3.40.50.620">
    <property type="entry name" value="HUPs"/>
    <property type="match status" value="1"/>
</dbReference>
<protein>
    <recommendedName>
        <fullName evidence="1">UspA domain-containing protein</fullName>
    </recommendedName>
</protein>
<sequence length="267" mass="28189">MNERPVAVVLGDGPVPLDHALDWAIAEADRRAVAVRVLGRTEVELARAARRVRAAGLPVTTRAVPREAVWRSSADASVLVLPSPADEFAVATALCPVAVVPDCAAAGDAVYVGVAPWTATTVLDAAAEEASERGVELVAVRAWTDRRVDLGVVSRRMLHAWDEAADRAGRDLDAALSAYRVAYPHLLLRSLVVQDDPTDLLETLSVEAGLLVVGRSERGLLARALAGSPVAALLRAAACPLLVVPEDGPQRRTLLPSPATRLARLTP</sequence>
<gene>
    <name evidence="2" type="ORF">GCM10023175_17050</name>
</gene>
<dbReference type="SUPFAM" id="SSF52402">
    <property type="entry name" value="Adenine nucleotide alpha hydrolases-like"/>
    <property type="match status" value="1"/>
</dbReference>
<dbReference type="EMBL" id="BAABGT010000025">
    <property type="protein sequence ID" value="GAA4542148.1"/>
    <property type="molecule type" value="Genomic_DNA"/>
</dbReference>
<organism evidence="2 3">
    <name type="scientific">Pseudonocardia xishanensis</name>
    <dbReference type="NCBI Taxonomy" id="630995"/>
    <lineage>
        <taxon>Bacteria</taxon>
        <taxon>Bacillati</taxon>
        <taxon>Actinomycetota</taxon>
        <taxon>Actinomycetes</taxon>
        <taxon>Pseudonocardiales</taxon>
        <taxon>Pseudonocardiaceae</taxon>
        <taxon>Pseudonocardia</taxon>
    </lineage>
</organism>
<evidence type="ECO:0000313" key="2">
    <source>
        <dbReference type="EMBL" id="GAA4542148.1"/>
    </source>
</evidence>
<dbReference type="Proteomes" id="UP001501598">
    <property type="component" value="Unassembled WGS sequence"/>
</dbReference>
<evidence type="ECO:0000259" key="1">
    <source>
        <dbReference type="Pfam" id="PF00582"/>
    </source>
</evidence>
<dbReference type="InterPro" id="IPR014729">
    <property type="entry name" value="Rossmann-like_a/b/a_fold"/>
</dbReference>
<evidence type="ECO:0000313" key="3">
    <source>
        <dbReference type="Proteomes" id="UP001501598"/>
    </source>
</evidence>
<comment type="caution">
    <text evidence="2">The sequence shown here is derived from an EMBL/GenBank/DDBJ whole genome shotgun (WGS) entry which is preliminary data.</text>
</comment>
<dbReference type="InterPro" id="IPR006016">
    <property type="entry name" value="UspA"/>
</dbReference>
<accession>A0ABP8RLZ0</accession>
<reference evidence="3" key="1">
    <citation type="journal article" date="2019" name="Int. J. Syst. Evol. Microbiol.">
        <title>The Global Catalogue of Microorganisms (GCM) 10K type strain sequencing project: providing services to taxonomists for standard genome sequencing and annotation.</title>
        <authorList>
            <consortium name="The Broad Institute Genomics Platform"/>
            <consortium name="The Broad Institute Genome Sequencing Center for Infectious Disease"/>
            <person name="Wu L."/>
            <person name="Ma J."/>
        </authorList>
    </citation>
    <scope>NUCLEOTIDE SEQUENCE [LARGE SCALE GENOMIC DNA]</scope>
    <source>
        <strain evidence="3">JCM 17906</strain>
    </source>
</reference>